<dbReference type="EMBL" id="JAUOEL010000008">
    <property type="protein sequence ID" value="MDO5976484.1"/>
    <property type="molecule type" value="Genomic_DNA"/>
</dbReference>
<reference evidence="2" key="1">
    <citation type="submission" date="2023-07" db="EMBL/GenBank/DDBJ databases">
        <title>Two novel species in the genus Flavivirga.</title>
        <authorList>
            <person name="Kwon K."/>
        </authorList>
    </citation>
    <scope>NUCLEOTIDE SEQUENCE</scope>
    <source>
        <strain evidence="2">KACC 14158</strain>
    </source>
</reference>
<proteinExistence type="predicted"/>
<gene>
    <name evidence="2" type="ORF">Q4Q40_19970</name>
</gene>
<dbReference type="RefSeq" id="WP_303303783.1">
    <property type="nucleotide sequence ID" value="NZ_BAABDA010000001.1"/>
</dbReference>
<organism evidence="2 3">
    <name type="scientific">Flavivirga jejuensis</name>
    <dbReference type="NCBI Taxonomy" id="870487"/>
    <lineage>
        <taxon>Bacteria</taxon>
        <taxon>Pseudomonadati</taxon>
        <taxon>Bacteroidota</taxon>
        <taxon>Flavobacteriia</taxon>
        <taxon>Flavobacteriales</taxon>
        <taxon>Flavobacteriaceae</taxon>
        <taxon>Flavivirga</taxon>
    </lineage>
</organism>
<evidence type="ECO:0000313" key="3">
    <source>
        <dbReference type="Proteomes" id="UP001176806"/>
    </source>
</evidence>
<evidence type="ECO:0000313" key="2">
    <source>
        <dbReference type="EMBL" id="MDO5976484.1"/>
    </source>
</evidence>
<dbReference type="InterPro" id="IPR025309">
    <property type="entry name" value="KTSC_dom"/>
</dbReference>
<evidence type="ECO:0000259" key="1">
    <source>
        <dbReference type="Pfam" id="PF13619"/>
    </source>
</evidence>
<keyword evidence="3" id="KW-1185">Reference proteome</keyword>
<comment type="caution">
    <text evidence="2">The sequence shown here is derived from an EMBL/GenBank/DDBJ whole genome shotgun (WGS) entry which is preliminary data.</text>
</comment>
<feature type="domain" description="KTSC" evidence="1">
    <location>
        <begin position="8"/>
        <end position="66"/>
    </location>
</feature>
<name>A0ABT8WTQ8_9FLAO</name>
<dbReference type="Pfam" id="PF13619">
    <property type="entry name" value="KTSC"/>
    <property type="match status" value="1"/>
</dbReference>
<sequence length="75" mass="9118">MIKRKKIESSILTSIGYDNESKTLEIEFKKNKQIRQYHNFPKDEWDEFVSTDSQGLYFLKYIKDKYDELRFAKSN</sequence>
<accession>A0ABT8WTQ8</accession>
<dbReference type="Proteomes" id="UP001176806">
    <property type="component" value="Unassembled WGS sequence"/>
</dbReference>
<protein>
    <submittedName>
        <fullName evidence="2">KTSC domain-containing protein</fullName>
    </submittedName>
</protein>